<comment type="similarity">
    <text evidence="2 8">Belongs to the ectoine synthase family.</text>
</comment>
<evidence type="ECO:0000313" key="9">
    <source>
        <dbReference type="EMBL" id="MBB5406007.1"/>
    </source>
</evidence>
<dbReference type="GO" id="GO:0019491">
    <property type="term" value="P:ectoine biosynthetic process"/>
    <property type="evidence" value="ECO:0007669"/>
    <property type="project" value="UniProtKB-UniRule"/>
</dbReference>
<evidence type="ECO:0000256" key="1">
    <source>
        <dbReference type="ARBA" id="ARBA00005181"/>
    </source>
</evidence>
<evidence type="ECO:0000256" key="5">
    <source>
        <dbReference type="ARBA" id="ARBA00023239"/>
    </source>
</evidence>
<comment type="function">
    <text evidence="8">Catalyzes the circularization of gamma-N-acetyl-alpha,gamma-diaminobutyric acid (ADABA) to ectoine (1,4,5,6-tetrahydro-2-methyl-4-pyrimidine carboxylic acid), which is an excellent osmoprotectant.</text>
</comment>
<gene>
    <name evidence="8" type="primary">ectC</name>
    <name evidence="9" type="ORF">HDG41_008106</name>
</gene>
<comment type="catalytic activity">
    <reaction evidence="7 8">
        <text>(2S)-4-acetamido-2-aminobutanoate = L-ectoine + H2O</text>
        <dbReference type="Rhea" id="RHEA:17281"/>
        <dbReference type="ChEBI" id="CHEBI:15377"/>
        <dbReference type="ChEBI" id="CHEBI:58515"/>
        <dbReference type="ChEBI" id="CHEBI:58929"/>
        <dbReference type="EC" id="4.2.1.108"/>
    </reaction>
</comment>
<reference evidence="9 10" key="1">
    <citation type="submission" date="2020-08" db="EMBL/GenBank/DDBJ databases">
        <title>Genomic Encyclopedia of Type Strains, Phase IV (KMG-V): Genome sequencing to study the core and pangenomes of soil and plant-associated prokaryotes.</title>
        <authorList>
            <person name="Whitman W."/>
        </authorList>
    </citation>
    <scope>NUCLEOTIDE SEQUENCE [LARGE SCALE GENOMIC DNA]</scope>
    <source>
        <strain evidence="9 10">JPY162</strain>
    </source>
</reference>
<evidence type="ECO:0000256" key="4">
    <source>
        <dbReference type="ARBA" id="ARBA00019707"/>
    </source>
</evidence>
<evidence type="ECO:0000256" key="2">
    <source>
        <dbReference type="ARBA" id="ARBA00009637"/>
    </source>
</evidence>
<proteinExistence type="inferred from homology"/>
<dbReference type="GO" id="GO:0051213">
    <property type="term" value="F:dioxygenase activity"/>
    <property type="evidence" value="ECO:0007669"/>
    <property type="project" value="UniProtKB-KW"/>
</dbReference>
<dbReference type="InterPro" id="IPR011051">
    <property type="entry name" value="RmlC_Cupin_sf"/>
</dbReference>
<dbReference type="Proteomes" id="UP000592820">
    <property type="component" value="Unassembled WGS sequence"/>
</dbReference>
<keyword evidence="9" id="KW-0560">Oxidoreductase</keyword>
<dbReference type="AlphaFoldDB" id="A0A7W8P9I9"/>
<dbReference type="PANTHER" id="PTHR39289">
    <property type="match status" value="1"/>
</dbReference>
<dbReference type="GO" id="GO:0033990">
    <property type="term" value="F:ectoine synthase activity"/>
    <property type="evidence" value="ECO:0007669"/>
    <property type="project" value="UniProtKB-EC"/>
</dbReference>
<dbReference type="InterPro" id="IPR014710">
    <property type="entry name" value="RmlC-like_jellyroll"/>
</dbReference>
<evidence type="ECO:0000256" key="3">
    <source>
        <dbReference type="ARBA" id="ARBA00013192"/>
    </source>
</evidence>
<dbReference type="RefSeq" id="WP_260332537.1">
    <property type="nucleotide sequence ID" value="NZ_JACHDE010000056.1"/>
</dbReference>
<evidence type="ECO:0000256" key="8">
    <source>
        <dbReference type="HAMAP-Rule" id="MF_01255"/>
    </source>
</evidence>
<keyword evidence="9" id="KW-0223">Dioxygenase</keyword>
<dbReference type="Gene3D" id="2.60.120.10">
    <property type="entry name" value="Jelly Rolls"/>
    <property type="match status" value="1"/>
</dbReference>
<dbReference type="CDD" id="cd06978">
    <property type="entry name" value="cupin_EctC"/>
    <property type="match status" value="1"/>
</dbReference>
<dbReference type="InterPro" id="IPR010462">
    <property type="entry name" value="Ectoine_synth"/>
</dbReference>
<dbReference type="Pfam" id="PF06339">
    <property type="entry name" value="Ectoine_synth"/>
    <property type="match status" value="1"/>
</dbReference>
<evidence type="ECO:0000256" key="6">
    <source>
        <dbReference type="ARBA" id="ARBA00033271"/>
    </source>
</evidence>
<evidence type="ECO:0000256" key="7">
    <source>
        <dbReference type="ARBA" id="ARBA00048714"/>
    </source>
</evidence>
<dbReference type="PANTHER" id="PTHR39289:SF1">
    <property type="entry name" value="L-ECTOINE SYNTHASE"/>
    <property type="match status" value="1"/>
</dbReference>
<dbReference type="UniPathway" id="UPA00067">
    <property type="reaction ID" value="UER00123"/>
</dbReference>
<organism evidence="9 10">
    <name type="scientific">Paraburkholderia youngii</name>
    <dbReference type="NCBI Taxonomy" id="2782701"/>
    <lineage>
        <taxon>Bacteria</taxon>
        <taxon>Pseudomonadati</taxon>
        <taxon>Pseudomonadota</taxon>
        <taxon>Betaproteobacteria</taxon>
        <taxon>Burkholderiales</taxon>
        <taxon>Burkholderiaceae</taxon>
        <taxon>Paraburkholderia</taxon>
    </lineage>
</organism>
<protein>
    <recommendedName>
        <fullName evidence="4 8">L-ectoine synthase</fullName>
        <ecNumber evidence="3 8">4.2.1.108</ecNumber>
    </recommendedName>
    <alternativeName>
        <fullName evidence="6 8">N-acetyldiaminobutyrate dehydratase</fullName>
    </alternativeName>
</protein>
<dbReference type="EC" id="4.2.1.108" evidence="3 8"/>
<dbReference type="EMBL" id="JACHDE010000056">
    <property type="protein sequence ID" value="MBB5406007.1"/>
    <property type="molecule type" value="Genomic_DNA"/>
</dbReference>
<dbReference type="NCBIfam" id="NF009806">
    <property type="entry name" value="PRK13290.1"/>
    <property type="match status" value="1"/>
</dbReference>
<evidence type="ECO:0000313" key="10">
    <source>
        <dbReference type="Proteomes" id="UP000592820"/>
    </source>
</evidence>
<accession>A0A7W8P9I9</accession>
<dbReference type="SUPFAM" id="SSF51182">
    <property type="entry name" value="RmlC-like cupins"/>
    <property type="match status" value="1"/>
</dbReference>
<comment type="caution">
    <text evidence="9">The sequence shown here is derived from an EMBL/GenBank/DDBJ whole genome shotgun (WGS) entry which is preliminary data.</text>
</comment>
<name>A0A7W8P9I9_9BURK</name>
<dbReference type="HAMAP" id="MF_01255">
    <property type="entry name" value="Ectoine_synth"/>
    <property type="match status" value="1"/>
</dbReference>
<comment type="pathway">
    <text evidence="1 8">Amine and polyamine biosynthesis; ectoine biosynthesis; L-ectoine from L-aspartate 4-semialdehyde: step 3/3.</text>
</comment>
<sequence>MSSDETCSINPDAAMAAAPYRGEVSHLMIGLSRLGYRSPARSGRCRVKKWSDGSGNMAWQLLACLPRAKPYLGFALRERAEAALLGQNNALRASTIMTCTLFLGSNNMIVRSLNDVEATDHFVDWGNGTSHRLLTAKDGMGFSLCHTVVRANTVSFLQYRNHLEACYCIAGEGEVEDMEGNVFVLRKGDMYVLDKHDKHLLRGGRDKDMILVSIFNPPLNGTECHNLNDPTGSAY</sequence>
<keyword evidence="5 8" id="KW-0456">Lyase</keyword>